<accession>A0A4Q9DU88</accession>
<feature type="transmembrane region" description="Helical" evidence="1">
    <location>
        <begin position="47"/>
        <end position="68"/>
    </location>
</feature>
<proteinExistence type="predicted"/>
<dbReference type="Proteomes" id="UP000293142">
    <property type="component" value="Unassembled WGS sequence"/>
</dbReference>
<sequence length="142" mass="15831">MTDWLSSLLLIFIGLSGGVAVGSGMVAFLIVLDIIPRLVQLTRSYRYIRWYEGAVVAGSMFWTATDFFDWEMAFFALSTAFVGLFAGCFVGMLAAALTEVINVLPILAKRIGMEQVMVWLLTAMILGKVLGSLFDWLIYYTY</sequence>
<name>A0A4Q9DU88_9BACL</name>
<dbReference type="AlphaFoldDB" id="A0A4Q9DU88"/>
<keyword evidence="1" id="KW-0472">Membrane</keyword>
<dbReference type="Pfam" id="PF13782">
    <property type="entry name" value="SpoVAB"/>
    <property type="match status" value="1"/>
</dbReference>
<feature type="transmembrane region" description="Helical" evidence="1">
    <location>
        <begin position="118"/>
        <end position="139"/>
    </location>
</feature>
<organism evidence="2 3">
    <name type="scientific">Paenibacillus thalictri</name>
    <dbReference type="NCBI Taxonomy" id="2527873"/>
    <lineage>
        <taxon>Bacteria</taxon>
        <taxon>Bacillati</taxon>
        <taxon>Bacillota</taxon>
        <taxon>Bacilli</taxon>
        <taxon>Bacillales</taxon>
        <taxon>Paenibacillaceae</taxon>
        <taxon>Paenibacillus</taxon>
    </lineage>
</organism>
<dbReference type="RefSeq" id="WP_131013050.1">
    <property type="nucleotide sequence ID" value="NZ_SIRE01000006.1"/>
</dbReference>
<dbReference type="EMBL" id="SIRE01000006">
    <property type="protein sequence ID" value="TBL79805.1"/>
    <property type="molecule type" value="Genomic_DNA"/>
</dbReference>
<protein>
    <submittedName>
        <fullName evidence="2">Stage V sporulation protein AB</fullName>
    </submittedName>
</protein>
<keyword evidence="1" id="KW-0812">Transmembrane</keyword>
<dbReference type="OrthoDB" id="9790504at2"/>
<comment type="caution">
    <text evidence="2">The sequence shown here is derived from an EMBL/GenBank/DDBJ whole genome shotgun (WGS) entry which is preliminary data.</text>
</comment>
<reference evidence="2 3" key="1">
    <citation type="submission" date="2019-02" db="EMBL/GenBank/DDBJ databases">
        <title>Paenibacillus sp. nov., isolated from surface-sterilized tissue of Thalictrum simplex L.</title>
        <authorList>
            <person name="Tuo L."/>
        </authorList>
    </citation>
    <scope>NUCLEOTIDE SEQUENCE [LARGE SCALE GENOMIC DNA]</scope>
    <source>
        <strain evidence="2 3">N2SHLJ1</strain>
    </source>
</reference>
<feature type="transmembrane region" description="Helical" evidence="1">
    <location>
        <begin position="74"/>
        <end position="97"/>
    </location>
</feature>
<feature type="transmembrane region" description="Helical" evidence="1">
    <location>
        <begin position="6"/>
        <end position="35"/>
    </location>
</feature>
<evidence type="ECO:0000313" key="2">
    <source>
        <dbReference type="EMBL" id="TBL79805.1"/>
    </source>
</evidence>
<evidence type="ECO:0000313" key="3">
    <source>
        <dbReference type="Proteomes" id="UP000293142"/>
    </source>
</evidence>
<gene>
    <name evidence="2" type="ORF">EYB31_09375</name>
</gene>
<keyword evidence="3" id="KW-1185">Reference proteome</keyword>
<evidence type="ECO:0000256" key="1">
    <source>
        <dbReference type="SAM" id="Phobius"/>
    </source>
</evidence>
<keyword evidence="1" id="KW-1133">Transmembrane helix</keyword>
<dbReference type="InterPro" id="IPR020144">
    <property type="entry name" value="SpoVAB"/>
</dbReference>